<protein>
    <submittedName>
        <fullName evidence="2">Secreted protein</fullName>
    </submittedName>
</protein>
<dbReference type="Proteomes" id="UP000035642">
    <property type="component" value="Unassembled WGS sequence"/>
</dbReference>
<accession>A0A0K0D719</accession>
<dbReference type="AlphaFoldDB" id="A0A0K0D719"/>
<keyword evidence="1" id="KW-1185">Reference proteome</keyword>
<dbReference type="WBParaSite" id="ACAC_0000586401-mRNA-1">
    <property type="protein sequence ID" value="ACAC_0000586401-mRNA-1"/>
    <property type="gene ID" value="ACAC_0000586401"/>
</dbReference>
<reference evidence="2" key="2">
    <citation type="submission" date="2017-02" db="UniProtKB">
        <authorList>
            <consortium name="WormBaseParasite"/>
        </authorList>
    </citation>
    <scope>IDENTIFICATION</scope>
</reference>
<organism evidence="1 2">
    <name type="scientific">Angiostrongylus cantonensis</name>
    <name type="common">Rat lungworm</name>
    <dbReference type="NCBI Taxonomy" id="6313"/>
    <lineage>
        <taxon>Eukaryota</taxon>
        <taxon>Metazoa</taxon>
        <taxon>Ecdysozoa</taxon>
        <taxon>Nematoda</taxon>
        <taxon>Chromadorea</taxon>
        <taxon>Rhabditida</taxon>
        <taxon>Rhabditina</taxon>
        <taxon>Rhabditomorpha</taxon>
        <taxon>Strongyloidea</taxon>
        <taxon>Metastrongylidae</taxon>
        <taxon>Angiostrongylus</taxon>
    </lineage>
</organism>
<proteinExistence type="predicted"/>
<sequence>MNIFVTSITVAYNCTKTEVDTVVIVLPTCLSIFLKSVLHALIITVQYYINSPSDTLVVLKYVQMMKRKTTH</sequence>
<evidence type="ECO:0000313" key="1">
    <source>
        <dbReference type="Proteomes" id="UP000035642"/>
    </source>
</evidence>
<name>A0A0K0D719_ANGCA</name>
<reference evidence="1" key="1">
    <citation type="submission" date="2012-09" db="EMBL/GenBank/DDBJ databases">
        <authorList>
            <person name="Martin A.A."/>
        </authorList>
    </citation>
    <scope>NUCLEOTIDE SEQUENCE</scope>
</reference>
<evidence type="ECO:0000313" key="2">
    <source>
        <dbReference type="WBParaSite" id="ACAC_0000586401-mRNA-1"/>
    </source>
</evidence>